<name>A0A1Y5SF42_9RHOB</name>
<accession>A0A1Y5SF42</accession>
<dbReference type="OrthoDB" id="7351979at2"/>
<gene>
    <name evidence="2" type="ORF">PEL8287_01732</name>
</gene>
<dbReference type="RefSeq" id="WP_085891991.1">
    <property type="nucleotide sequence ID" value="NZ_FWFL01000004.1"/>
</dbReference>
<dbReference type="EMBL" id="FWFL01000004">
    <property type="protein sequence ID" value="SLN36515.1"/>
    <property type="molecule type" value="Genomic_DNA"/>
</dbReference>
<dbReference type="AlphaFoldDB" id="A0A1Y5SF42"/>
<evidence type="ECO:0000313" key="2">
    <source>
        <dbReference type="EMBL" id="SLN36515.1"/>
    </source>
</evidence>
<reference evidence="2 3" key="1">
    <citation type="submission" date="2017-03" db="EMBL/GenBank/DDBJ databases">
        <authorList>
            <person name="Afonso C.L."/>
            <person name="Miller P.J."/>
            <person name="Scott M.A."/>
            <person name="Spackman E."/>
            <person name="Goraichik I."/>
            <person name="Dimitrov K.M."/>
            <person name="Suarez D.L."/>
            <person name="Swayne D.E."/>
        </authorList>
    </citation>
    <scope>NUCLEOTIDE SEQUENCE [LARGE SCALE GENOMIC DNA]</scope>
    <source>
        <strain evidence="2 3">CECT 8287</strain>
    </source>
</reference>
<organism evidence="2 3">
    <name type="scientific">Roseovarius litorisediminis</name>
    <dbReference type="NCBI Taxonomy" id="1312363"/>
    <lineage>
        <taxon>Bacteria</taxon>
        <taxon>Pseudomonadati</taxon>
        <taxon>Pseudomonadota</taxon>
        <taxon>Alphaproteobacteria</taxon>
        <taxon>Rhodobacterales</taxon>
        <taxon>Roseobacteraceae</taxon>
        <taxon>Roseovarius</taxon>
    </lineage>
</organism>
<protein>
    <recommendedName>
        <fullName evidence="1">DUF6314 domain-containing protein</fullName>
    </recommendedName>
</protein>
<evidence type="ECO:0000259" key="1">
    <source>
        <dbReference type="Pfam" id="PF19834"/>
    </source>
</evidence>
<keyword evidence="3" id="KW-1185">Reference proteome</keyword>
<dbReference type="InterPro" id="IPR045632">
    <property type="entry name" value="DUF6314"/>
</dbReference>
<dbReference type="Proteomes" id="UP000193827">
    <property type="component" value="Unassembled WGS sequence"/>
</dbReference>
<feature type="domain" description="DUF6314" evidence="1">
    <location>
        <begin position="18"/>
        <end position="141"/>
    </location>
</feature>
<proteinExistence type="predicted"/>
<sequence>MRRIDRTRAGIERKLADFAGNWRLERKISQADGTRAVFLGQADWQPKDDGLLCVEIGVLTLPGQAQMQAERRYFWSEDLSVYFDDGRFFHKVPALGGETGHWCDPDQYDGCYDFGDWPVFRVTWRVKGPKKDYKMISAYERE</sequence>
<dbReference type="Pfam" id="PF19834">
    <property type="entry name" value="DUF6314"/>
    <property type="match status" value="1"/>
</dbReference>
<evidence type="ECO:0000313" key="3">
    <source>
        <dbReference type="Proteomes" id="UP000193827"/>
    </source>
</evidence>